<reference evidence="3" key="1">
    <citation type="submission" date="2023-03" db="EMBL/GenBank/DDBJ databases">
        <title>Massive genome expansion in bonnet fungi (Mycena s.s.) driven by repeated elements and novel gene families across ecological guilds.</title>
        <authorList>
            <consortium name="Lawrence Berkeley National Laboratory"/>
            <person name="Harder C.B."/>
            <person name="Miyauchi S."/>
            <person name="Viragh M."/>
            <person name="Kuo A."/>
            <person name="Thoen E."/>
            <person name="Andreopoulos B."/>
            <person name="Lu D."/>
            <person name="Skrede I."/>
            <person name="Drula E."/>
            <person name="Henrissat B."/>
            <person name="Morin E."/>
            <person name="Kohler A."/>
            <person name="Barry K."/>
            <person name="LaButti K."/>
            <person name="Morin E."/>
            <person name="Salamov A."/>
            <person name="Lipzen A."/>
            <person name="Mereny Z."/>
            <person name="Hegedus B."/>
            <person name="Baldrian P."/>
            <person name="Stursova M."/>
            <person name="Weitz H."/>
            <person name="Taylor A."/>
            <person name="Grigoriev I.V."/>
            <person name="Nagy L.G."/>
            <person name="Martin F."/>
            <person name="Kauserud H."/>
        </authorList>
    </citation>
    <scope>NUCLEOTIDE SEQUENCE</scope>
    <source>
        <strain evidence="3">CBHHK200</strain>
    </source>
</reference>
<evidence type="ECO:0000256" key="2">
    <source>
        <dbReference type="SAM" id="Phobius"/>
    </source>
</evidence>
<accession>A0AAD6SNG1</accession>
<feature type="transmembrane region" description="Helical" evidence="2">
    <location>
        <begin position="28"/>
        <end position="50"/>
    </location>
</feature>
<organism evidence="3 4">
    <name type="scientific">Mycena alexandri</name>
    <dbReference type="NCBI Taxonomy" id="1745969"/>
    <lineage>
        <taxon>Eukaryota</taxon>
        <taxon>Fungi</taxon>
        <taxon>Dikarya</taxon>
        <taxon>Basidiomycota</taxon>
        <taxon>Agaricomycotina</taxon>
        <taxon>Agaricomycetes</taxon>
        <taxon>Agaricomycetidae</taxon>
        <taxon>Agaricales</taxon>
        <taxon>Marasmiineae</taxon>
        <taxon>Mycenaceae</taxon>
        <taxon>Mycena</taxon>
    </lineage>
</organism>
<keyword evidence="2" id="KW-0472">Membrane</keyword>
<evidence type="ECO:0000313" key="4">
    <source>
        <dbReference type="Proteomes" id="UP001218188"/>
    </source>
</evidence>
<dbReference type="Proteomes" id="UP001218188">
    <property type="component" value="Unassembled WGS sequence"/>
</dbReference>
<dbReference type="AlphaFoldDB" id="A0AAD6SNG1"/>
<protein>
    <submittedName>
        <fullName evidence="3">Uncharacterized protein</fullName>
    </submittedName>
</protein>
<evidence type="ECO:0000256" key="1">
    <source>
        <dbReference type="SAM" id="MobiDB-lite"/>
    </source>
</evidence>
<keyword evidence="4" id="KW-1185">Reference proteome</keyword>
<dbReference type="EMBL" id="JARJCM010000084">
    <property type="protein sequence ID" value="KAJ7031114.1"/>
    <property type="molecule type" value="Genomic_DNA"/>
</dbReference>
<name>A0AAD6SNG1_9AGAR</name>
<feature type="compositionally biased region" description="Low complexity" evidence="1">
    <location>
        <begin position="84"/>
        <end position="100"/>
    </location>
</feature>
<keyword evidence="2" id="KW-1133">Transmembrane helix</keyword>
<keyword evidence="2" id="KW-0812">Transmembrane</keyword>
<evidence type="ECO:0000313" key="3">
    <source>
        <dbReference type="EMBL" id="KAJ7031114.1"/>
    </source>
</evidence>
<feature type="region of interest" description="Disordered" evidence="1">
    <location>
        <begin position="69"/>
        <end position="104"/>
    </location>
</feature>
<gene>
    <name evidence="3" type="ORF">C8F04DRAFT_1263152</name>
</gene>
<sequence length="222" mass="24496">MPHEDTPTLPAQTHPVRFQSSSLLNLSIWAYLALAFIIIATIGVLCYAAYSFYYSLTLNAVMTPLPQYKPPSKASAKRAKKAWRPSTSRSSQQQPMLSEMSMEDESSYEVEHRMGLTPLEHASPERAHVSPIAYPSAAIAATYKPRTLQYHDMHNIPFASPSNVAIYSNPKLAPVLGSAVPLPYDSHNNIFANPFTPVTSAKSVSEKGSIASFSRVKQRRSL</sequence>
<comment type="caution">
    <text evidence="3">The sequence shown here is derived from an EMBL/GenBank/DDBJ whole genome shotgun (WGS) entry which is preliminary data.</text>
</comment>
<proteinExistence type="predicted"/>